<sequence>MKVRLDGKIVTLQQKDVIGSGGEGMVFRLEQKGQSLAVKLYHTPTPEHERKLLSLTTRAWSLPGEIIAVPGQIVRDVNADNVIGLAMPYFGAPVAEVALLANKRQRAARAISTRQVCDIFLSAGQALLAIHSAGLVVGDLNDQNLLFREREALWIDVDAWQFDTFPCPVACEDYLAPELYGVDLSLHPAFAPEHDWYAFAVLLFRSLLLVHPYGGTYPQLPLLTQRATQGVFVLQSEVTYPKFAYTPELVNEALLSVFERYFRQGWRGTFPLTELEEYRASLITCHACKQDFPGERQTCPHCQVRTQSITRVASMEVGGVKCEELMRTEGSIVFHALAGGTLTVVAYEQGNAVLYRKRPLAPLERFILFKAIPGAQYALVGDTLIVNPAYSTRLLCLDISGDSPRPLYQSATSLFSGSKQAIFQGSPTHLYAILNHALVASQVEESGISSRSLRVVMDEQTWFSASRLGICILCSATSRSSVSNSSGCNMARTRLSLNSRPLRRERPCSISQPTSHRKIFYCAA</sequence>
<organism evidence="2 3">
    <name type="scientific">Ktedonospora formicarum</name>
    <dbReference type="NCBI Taxonomy" id="2778364"/>
    <lineage>
        <taxon>Bacteria</taxon>
        <taxon>Bacillati</taxon>
        <taxon>Chloroflexota</taxon>
        <taxon>Ktedonobacteria</taxon>
        <taxon>Ktedonobacterales</taxon>
        <taxon>Ktedonobacteraceae</taxon>
        <taxon>Ktedonospora</taxon>
    </lineage>
</organism>
<evidence type="ECO:0000259" key="1">
    <source>
        <dbReference type="PROSITE" id="PS50011"/>
    </source>
</evidence>
<dbReference type="SUPFAM" id="SSF56112">
    <property type="entry name" value="Protein kinase-like (PK-like)"/>
    <property type="match status" value="1"/>
</dbReference>
<feature type="domain" description="Protein kinase" evidence="1">
    <location>
        <begin position="12"/>
        <end position="282"/>
    </location>
</feature>
<protein>
    <recommendedName>
        <fullName evidence="1">Protein kinase domain-containing protein</fullName>
    </recommendedName>
</protein>
<dbReference type="AlphaFoldDB" id="A0A8J3MT74"/>
<reference evidence="2" key="1">
    <citation type="submission" date="2020-10" db="EMBL/GenBank/DDBJ databases">
        <title>Taxonomic study of unclassified bacteria belonging to the class Ktedonobacteria.</title>
        <authorList>
            <person name="Yabe S."/>
            <person name="Wang C.M."/>
            <person name="Zheng Y."/>
            <person name="Sakai Y."/>
            <person name="Cavaletti L."/>
            <person name="Monciardini P."/>
            <person name="Donadio S."/>
        </authorList>
    </citation>
    <scope>NUCLEOTIDE SEQUENCE</scope>
    <source>
        <strain evidence="2">SOSP1-1</strain>
    </source>
</reference>
<dbReference type="GO" id="GO:0005524">
    <property type="term" value="F:ATP binding"/>
    <property type="evidence" value="ECO:0007669"/>
    <property type="project" value="InterPro"/>
</dbReference>
<dbReference type="PROSITE" id="PS50011">
    <property type="entry name" value="PROTEIN_KINASE_DOM"/>
    <property type="match status" value="1"/>
</dbReference>
<dbReference type="GO" id="GO:0004672">
    <property type="term" value="F:protein kinase activity"/>
    <property type="evidence" value="ECO:0007669"/>
    <property type="project" value="InterPro"/>
</dbReference>
<keyword evidence="3" id="KW-1185">Reference proteome</keyword>
<proteinExistence type="predicted"/>
<dbReference type="SMART" id="SM00220">
    <property type="entry name" value="S_TKc"/>
    <property type="match status" value="1"/>
</dbReference>
<dbReference type="EMBL" id="BNJF01000003">
    <property type="protein sequence ID" value="GHO47922.1"/>
    <property type="molecule type" value="Genomic_DNA"/>
</dbReference>
<name>A0A8J3MT74_9CHLR</name>
<evidence type="ECO:0000313" key="2">
    <source>
        <dbReference type="EMBL" id="GHO47922.1"/>
    </source>
</evidence>
<dbReference type="RefSeq" id="WP_220197147.1">
    <property type="nucleotide sequence ID" value="NZ_BNJF01000003.1"/>
</dbReference>
<dbReference type="InterPro" id="IPR011009">
    <property type="entry name" value="Kinase-like_dom_sf"/>
</dbReference>
<gene>
    <name evidence="2" type="ORF">KSX_60850</name>
</gene>
<dbReference type="InterPro" id="IPR000719">
    <property type="entry name" value="Prot_kinase_dom"/>
</dbReference>
<dbReference type="Gene3D" id="3.30.200.20">
    <property type="entry name" value="Phosphorylase Kinase, domain 1"/>
    <property type="match status" value="1"/>
</dbReference>
<dbReference type="Proteomes" id="UP000612362">
    <property type="component" value="Unassembled WGS sequence"/>
</dbReference>
<evidence type="ECO:0000313" key="3">
    <source>
        <dbReference type="Proteomes" id="UP000612362"/>
    </source>
</evidence>
<accession>A0A8J3MT74</accession>
<dbReference type="Gene3D" id="1.10.510.10">
    <property type="entry name" value="Transferase(Phosphotransferase) domain 1"/>
    <property type="match status" value="1"/>
</dbReference>
<comment type="caution">
    <text evidence="2">The sequence shown here is derived from an EMBL/GenBank/DDBJ whole genome shotgun (WGS) entry which is preliminary data.</text>
</comment>